<keyword evidence="5 8" id="KW-0418">Kinase</keyword>
<evidence type="ECO:0000256" key="5">
    <source>
        <dbReference type="ARBA" id="ARBA00022777"/>
    </source>
</evidence>
<feature type="domain" description="Histidine kinase" evidence="7">
    <location>
        <begin position="1"/>
        <end position="145"/>
    </location>
</feature>
<evidence type="ECO:0000256" key="6">
    <source>
        <dbReference type="ARBA" id="ARBA00023012"/>
    </source>
</evidence>
<dbReference type="AlphaFoldDB" id="W7Y778"/>
<comment type="catalytic activity">
    <reaction evidence="1">
        <text>ATP + protein L-histidine = ADP + protein N-phospho-L-histidine.</text>
        <dbReference type="EC" id="2.7.13.3"/>
    </reaction>
</comment>
<evidence type="ECO:0000256" key="1">
    <source>
        <dbReference type="ARBA" id="ARBA00000085"/>
    </source>
</evidence>
<dbReference type="SMART" id="SM00387">
    <property type="entry name" value="HATPase_c"/>
    <property type="match status" value="1"/>
</dbReference>
<dbReference type="InterPro" id="IPR050736">
    <property type="entry name" value="Sensor_HK_Regulatory"/>
</dbReference>
<organism evidence="8 9">
    <name type="scientific">Saccharicrinis fermentans DSM 9555 = JCM 21142</name>
    <dbReference type="NCBI Taxonomy" id="869213"/>
    <lineage>
        <taxon>Bacteria</taxon>
        <taxon>Pseudomonadati</taxon>
        <taxon>Bacteroidota</taxon>
        <taxon>Bacteroidia</taxon>
        <taxon>Marinilabiliales</taxon>
        <taxon>Marinilabiliaceae</taxon>
        <taxon>Saccharicrinis</taxon>
    </lineage>
</organism>
<dbReference type="InterPro" id="IPR003594">
    <property type="entry name" value="HATPase_dom"/>
</dbReference>
<reference evidence="8 9" key="1">
    <citation type="journal article" date="2014" name="Genome Announc.">
        <title>Draft Genome Sequence of Cytophaga fermentans JCM 21142T, a Facultative Anaerobe Isolated from Marine Mud.</title>
        <authorList>
            <person name="Starns D."/>
            <person name="Oshima K."/>
            <person name="Suda W."/>
            <person name="Iino T."/>
            <person name="Yuki M."/>
            <person name="Inoue J."/>
            <person name="Kitamura K."/>
            <person name="Iida T."/>
            <person name="Darby A."/>
            <person name="Hattori M."/>
            <person name="Ohkuma M."/>
        </authorList>
    </citation>
    <scope>NUCLEOTIDE SEQUENCE [LARGE SCALE GENOMIC DNA]</scope>
    <source>
        <strain evidence="8 9">JCM 21142</strain>
    </source>
</reference>
<dbReference type="PANTHER" id="PTHR43711:SF26">
    <property type="entry name" value="SENSOR HISTIDINE KINASE RCSC"/>
    <property type="match status" value="1"/>
</dbReference>
<keyword evidence="4" id="KW-0808">Transferase</keyword>
<evidence type="ECO:0000256" key="2">
    <source>
        <dbReference type="ARBA" id="ARBA00012438"/>
    </source>
</evidence>
<evidence type="ECO:0000259" key="7">
    <source>
        <dbReference type="PROSITE" id="PS50109"/>
    </source>
</evidence>
<dbReference type="Pfam" id="PF02518">
    <property type="entry name" value="HATPase_c"/>
    <property type="match status" value="1"/>
</dbReference>
<accession>W7Y778</accession>
<comment type="caution">
    <text evidence="8">The sequence shown here is derived from an EMBL/GenBank/DDBJ whole genome shotgun (WGS) entry which is preliminary data.</text>
</comment>
<dbReference type="PROSITE" id="PS50109">
    <property type="entry name" value="HIS_KIN"/>
    <property type="match status" value="1"/>
</dbReference>
<protein>
    <recommendedName>
        <fullName evidence="2">histidine kinase</fullName>
        <ecNumber evidence="2">2.7.13.3</ecNumber>
    </recommendedName>
</protein>
<dbReference type="FunFam" id="3.30.565.10:FF:000006">
    <property type="entry name" value="Sensor histidine kinase WalK"/>
    <property type="match status" value="1"/>
</dbReference>
<dbReference type="InterPro" id="IPR036890">
    <property type="entry name" value="HATPase_C_sf"/>
</dbReference>
<dbReference type="RefSeq" id="WP_044213483.1">
    <property type="nucleotide sequence ID" value="NZ_BAMD01000037.1"/>
</dbReference>
<dbReference type="eggNOG" id="COG5002">
    <property type="taxonomic scope" value="Bacteria"/>
</dbReference>
<dbReference type="GO" id="GO:0004673">
    <property type="term" value="F:protein histidine kinase activity"/>
    <property type="evidence" value="ECO:0007669"/>
    <property type="project" value="UniProtKB-EC"/>
</dbReference>
<dbReference type="PRINTS" id="PR00344">
    <property type="entry name" value="BCTRLSENSOR"/>
</dbReference>
<dbReference type="EC" id="2.7.13.3" evidence="2"/>
<name>W7Y778_9BACT</name>
<dbReference type="GO" id="GO:0000160">
    <property type="term" value="P:phosphorelay signal transduction system"/>
    <property type="evidence" value="ECO:0007669"/>
    <property type="project" value="UniProtKB-KW"/>
</dbReference>
<proteinExistence type="predicted"/>
<evidence type="ECO:0000256" key="3">
    <source>
        <dbReference type="ARBA" id="ARBA00022553"/>
    </source>
</evidence>
<evidence type="ECO:0000256" key="4">
    <source>
        <dbReference type="ARBA" id="ARBA00022679"/>
    </source>
</evidence>
<dbReference type="EMBL" id="BAMD01000037">
    <property type="protein sequence ID" value="GAF04097.1"/>
    <property type="molecule type" value="Genomic_DNA"/>
</dbReference>
<dbReference type="InterPro" id="IPR004358">
    <property type="entry name" value="Sig_transdc_His_kin-like_C"/>
</dbReference>
<gene>
    <name evidence="8" type="ORF">JCM21142_72792</name>
</gene>
<sequence length="152" mass="17022">MSELHTQFSIKAKQKGLSFTIKTTLPENKAHIKSDKSILNRILINLLTNALKFTSQGFIKLGYEINEKKLILYVKDSGVGISKDNIKHIFDRFVQEEKILSRKNGGLGLGLSISKENANLLGGDLTVESKKNHGSTFILSIPYIPVNHTWKN</sequence>
<keyword evidence="9" id="KW-1185">Reference proteome</keyword>
<dbReference type="PANTHER" id="PTHR43711">
    <property type="entry name" value="TWO-COMPONENT HISTIDINE KINASE"/>
    <property type="match status" value="1"/>
</dbReference>
<evidence type="ECO:0000313" key="9">
    <source>
        <dbReference type="Proteomes" id="UP000019402"/>
    </source>
</evidence>
<keyword evidence="3" id="KW-0597">Phosphoprotein</keyword>
<dbReference type="Proteomes" id="UP000019402">
    <property type="component" value="Unassembled WGS sequence"/>
</dbReference>
<keyword evidence="6" id="KW-0902">Two-component regulatory system</keyword>
<dbReference type="SUPFAM" id="SSF55874">
    <property type="entry name" value="ATPase domain of HSP90 chaperone/DNA topoisomerase II/histidine kinase"/>
    <property type="match status" value="1"/>
</dbReference>
<dbReference type="OrthoDB" id="1046984at2"/>
<dbReference type="InterPro" id="IPR005467">
    <property type="entry name" value="His_kinase_dom"/>
</dbReference>
<evidence type="ECO:0000313" key="8">
    <source>
        <dbReference type="EMBL" id="GAF04097.1"/>
    </source>
</evidence>
<dbReference type="Gene3D" id="3.30.565.10">
    <property type="entry name" value="Histidine kinase-like ATPase, C-terminal domain"/>
    <property type="match status" value="1"/>
</dbReference>